<dbReference type="Proteomes" id="UP001226867">
    <property type="component" value="Unassembled WGS sequence"/>
</dbReference>
<dbReference type="EMBL" id="JAUSRO010000012">
    <property type="protein sequence ID" value="MDP9901430.1"/>
    <property type="molecule type" value="Genomic_DNA"/>
</dbReference>
<comment type="caution">
    <text evidence="1">The sequence shown here is derived from an EMBL/GenBank/DDBJ whole genome shotgun (WGS) entry which is preliminary data.</text>
</comment>
<proteinExistence type="predicted"/>
<reference evidence="1 2" key="1">
    <citation type="submission" date="2023-07" db="EMBL/GenBank/DDBJ databases">
        <title>Sorghum-associated microbial communities from plants grown in Nebraska, USA.</title>
        <authorList>
            <person name="Schachtman D."/>
        </authorList>
    </citation>
    <scope>NUCLEOTIDE SEQUENCE [LARGE SCALE GENOMIC DNA]</scope>
    <source>
        <strain evidence="1 2">DS1607</strain>
    </source>
</reference>
<evidence type="ECO:0000313" key="2">
    <source>
        <dbReference type="Proteomes" id="UP001226867"/>
    </source>
</evidence>
<evidence type="ECO:0000313" key="1">
    <source>
        <dbReference type="EMBL" id="MDP9901430.1"/>
    </source>
</evidence>
<dbReference type="PROSITE" id="PS51257">
    <property type="entry name" value="PROKAR_LIPOPROTEIN"/>
    <property type="match status" value="1"/>
</dbReference>
<sequence>MKLTRCRTWVSMLAVISLTGCDFFTPEPADPLLRKRAIAIREAPPELVFDGKLAGQPVFLIVHDCEVFSVTRAPGQAAAEWTSLVKPEFYPFFTACVRESLSFDGRVMTAVLGRQAIGAGGCCASGGTYRSVDGQVWKKD</sequence>
<evidence type="ECO:0008006" key="3">
    <source>
        <dbReference type="Google" id="ProtNLM"/>
    </source>
</evidence>
<keyword evidence="2" id="KW-1185">Reference proteome</keyword>
<protein>
    <recommendedName>
        <fullName evidence="3">Lipoprotein</fullName>
    </recommendedName>
</protein>
<dbReference type="RefSeq" id="WP_307691203.1">
    <property type="nucleotide sequence ID" value="NZ_JAUSRO010000012.1"/>
</dbReference>
<name>A0ABT9SB40_9BURK</name>
<organism evidence="1 2">
    <name type="scientific">Variovorax ginsengisoli</name>
    <dbReference type="NCBI Taxonomy" id="363844"/>
    <lineage>
        <taxon>Bacteria</taxon>
        <taxon>Pseudomonadati</taxon>
        <taxon>Pseudomonadota</taxon>
        <taxon>Betaproteobacteria</taxon>
        <taxon>Burkholderiales</taxon>
        <taxon>Comamonadaceae</taxon>
        <taxon>Variovorax</taxon>
    </lineage>
</organism>
<accession>A0ABT9SB40</accession>
<gene>
    <name evidence="1" type="ORF">J2W36_003697</name>
</gene>